<dbReference type="EMBL" id="FTOT01000001">
    <property type="protein sequence ID" value="SIS56186.1"/>
    <property type="molecule type" value="Genomic_DNA"/>
</dbReference>
<dbReference type="STRING" id="1086013.SAMN05421774_101203"/>
<accession>A0A1N7K3S4</accession>
<dbReference type="Pfam" id="PF13400">
    <property type="entry name" value="Tad"/>
    <property type="match status" value="1"/>
</dbReference>
<reference evidence="3 4" key="1">
    <citation type="submission" date="2017-01" db="EMBL/GenBank/DDBJ databases">
        <authorList>
            <person name="Mah S.A."/>
            <person name="Swanson W.J."/>
            <person name="Moy G.W."/>
            <person name="Vacquier V.D."/>
        </authorList>
    </citation>
    <scope>NUCLEOTIDE SEQUENCE [LARGE SCALE GENOMIC DNA]</scope>
    <source>
        <strain evidence="3 4">DSM 26375</strain>
    </source>
</reference>
<dbReference type="Gene3D" id="3.40.50.410">
    <property type="entry name" value="von Willebrand factor, type A domain"/>
    <property type="match status" value="1"/>
</dbReference>
<dbReference type="InterPro" id="IPR036465">
    <property type="entry name" value="vWFA_dom_sf"/>
</dbReference>
<evidence type="ECO:0000259" key="2">
    <source>
        <dbReference type="PROSITE" id="PS50234"/>
    </source>
</evidence>
<dbReference type="InterPro" id="IPR002035">
    <property type="entry name" value="VWF_A"/>
</dbReference>
<organism evidence="3 4">
    <name type="scientific">Gemmobacter megaterium</name>
    <dbReference type="NCBI Taxonomy" id="1086013"/>
    <lineage>
        <taxon>Bacteria</taxon>
        <taxon>Pseudomonadati</taxon>
        <taxon>Pseudomonadota</taxon>
        <taxon>Alphaproteobacteria</taxon>
        <taxon>Rhodobacterales</taxon>
        <taxon>Paracoccaceae</taxon>
        <taxon>Gemmobacter</taxon>
    </lineage>
</organism>
<sequence length="557" mass="62099">MVQGSLIQPPRRAIGSGRSCLLSRAARFRRDEDGSMLFFSMVVLLIMLFVGGMAIDMMRYEAERSRTQATADAAVLAAAAMRQTRPPAQVVQDWFDKADLSDSLTGVIVDNGLNFRTVRAQTRTVTRPYFMQMLGVDELRSNAASTAEERRTNVEIVLVLDISGSMQGTKLTRLKDAAVEFVTNILEEDTENRVSISIVPYNGQVNVGPDLRDRFNVLGTHNRSYCIDLPHSSYQQLALPTSTPMYQHAFADTYNTSNTSTSWSTSNMTPGTTNVWCPVNSTNRVRVHSNNLTLLTSQIRNLEAVGATSIDAGLRWGVTLIDPGSRPLITSLANGGIVPNTFRNRPFDYDDEEVLKVIVLMTDGEHWPNEFVNDDFKSGDSPIYRHSDGYYSIHHPGRSGSNKYWVPHRSEWRAVPWSGSTWCSAWSCVATATRNPLPWQTVWVNLRVQWVANQLYRRALGGSVNSWVEHLRTREGTVIGAGPHEVSRMDTRINTLCTLVKQQNVAIFGIAFEAPTNGQNLIRNCASPGRFYDVNGLDISTAFRAIRAQISALRLTQ</sequence>
<dbReference type="AlphaFoldDB" id="A0A1N7K3S4"/>
<gene>
    <name evidence="3" type="ORF">SAMN05421774_101203</name>
</gene>
<dbReference type="CDD" id="cd00198">
    <property type="entry name" value="vWFA"/>
    <property type="match status" value="1"/>
</dbReference>
<keyword evidence="1" id="KW-0472">Membrane</keyword>
<evidence type="ECO:0000313" key="4">
    <source>
        <dbReference type="Proteomes" id="UP000186141"/>
    </source>
</evidence>
<dbReference type="PROSITE" id="PS50234">
    <property type="entry name" value="VWFA"/>
    <property type="match status" value="1"/>
</dbReference>
<keyword evidence="1" id="KW-0812">Transmembrane</keyword>
<evidence type="ECO:0000313" key="3">
    <source>
        <dbReference type="EMBL" id="SIS56186.1"/>
    </source>
</evidence>
<dbReference type="InterPro" id="IPR028087">
    <property type="entry name" value="Tad_N"/>
</dbReference>
<dbReference type="Proteomes" id="UP000186141">
    <property type="component" value="Unassembled WGS sequence"/>
</dbReference>
<evidence type="ECO:0000256" key="1">
    <source>
        <dbReference type="SAM" id="Phobius"/>
    </source>
</evidence>
<proteinExistence type="predicted"/>
<keyword evidence="4" id="KW-1185">Reference proteome</keyword>
<feature type="domain" description="VWFA" evidence="2">
    <location>
        <begin position="155"/>
        <end position="206"/>
    </location>
</feature>
<protein>
    <submittedName>
        <fullName evidence="3">Flp pilus assembly protein TadG</fullName>
    </submittedName>
</protein>
<dbReference type="SUPFAM" id="SSF53300">
    <property type="entry name" value="vWA-like"/>
    <property type="match status" value="1"/>
</dbReference>
<name>A0A1N7K3S4_9RHOB</name>
<keyword evidence="1" id="KW-1133">Transmembrane helix</keyword>
<feature type="transmembrane region" description="Helical" evidence="1">
    <location>
        <begin position="36"/>
        <end position="55"/>
    </location>
</feature>